<dbReference type="Proteomes" id="UP000789759">
    <property type="component" value="Unassembled WGS sequence"/>
</dbReference>
<feature type="compositionally biased region" description="Basic residues" evidence="2">
    <location>
        <begin position="19"/>
        <end position="28"/>
    </location>
</feature>
<evidence type="ECO:0000313" key="4">
    <source>
        <dbReference type="Proteomes" id="UP000789759"/>
    </source>
</evidence>
<sequence>MLPVSSSKSLSSNSSRKENNRKHNAGRKSAKDDAYVQQTNLKKYYNYIQQRKYQKQQKLYTSSLEKEKKKGWNVEVTELKEEIELIKEEHFKEIKEINKTNLQEINDFQKEIEDLHQKIEELQSESKEEIVKEEIFDLNTEVKQKIIELNKDSNSFIGDSNSIYIDNEYINNNFMNITSDDIIVDDNTINDYTYFIDGLNRMRFEEIDLGFLKYIKSLTRLIKYNDSEEPTKLFATVNEVEICNRNKLNDLSSKNLLFKTEEWSVAKNNNKSTLSETRINLKIGVQVLYIWNEKENNKLVNRSTGIIVGFKNEINTTISNDFTDDIIDELFKLKKPLQVEVYQMYDLPKNINFGIVVFKNQNNREMKIIVCGIIGDISEFDIDSLIDVLTE</sequence>
<protein>
    <submittedName>
        <fullName evidence="3">10437_t:CDS:1</fullName>
    </submittedName>
</protein>
<name>A0A9N9NSB8_9GLOM</name>
<dbReference type="AlphaFoldDB" id="A0A9N9NSB8"/>
<proteinExistence type="predicted"/>
<evidence type="ECO:0000313" key="3">
    <source>
        <dbReference type="EMBL" id="CAG8755821.1"/>
    </source>
</evidence>
<dbReference type="EMBL" id="CAJVQA010018750">
    <property type="protein sequence ID" value="CAG8755821.1"/>
    <property type="molecule type" value="Genomic_DNA"/>
</dbReference>
<reference evidence="3" key="1">
    <citation type="submission" date="2021-06" db="EMBL/GenBank/DDBJ databases">
        <authorList>
            <person name="Kallberg Y."/>
            <person name="Tangrot J."/>
            <person name="Rosling A."/>
        </authorList>
    </citation>
    <scope>NUCLEOTIDE SEQUENCE</scope>
    <source>
        <strain evidence="3">FL966</strain>
    </source>
</reference>
<feature type="compositionally biased region" description="Low complexity" evidence="2">
    <location>
        <begin position="1"/>
        <end position="14"/>
    </location>
</feature>
<comment type="caution">
    <text evidence="3">The sequence shown here is derived from an EMBL/GenBank/DDBJ whole genome shotgun (WGS) entry which is preliminary data.</text>
</comment>
<evidence type="ECO:0000256" key="2">
    <source>
        <dbReference type="SAM" id="MobiDB-lite"/>
    </source>
</evidence>
<feature type="region of interest" description="Disordered" evidence="2">
    <location>
        <begin position="1"/>
        <end position="35"/>
    </location>
</feature>
<dbReference type="OrthoDB" id="432234at2759"/>
<gene>
    <name evidence="3" type="ORF">CPELLU_LOCUS14999</name>
</gene>
<accession>A0A9N9NSB8</accession>
<organism evidence="3 4">
    <name type="scientific">Cetraspora pellucida</name>
    <dbReference type="NCBI Taxonomy" id="1433469"/>
    <lineage>
        <taxon>Eukaryota</taxon>
        <taxon>Fungi</taxon>
        <taxon>Fungi incertae sedis</taxon>
        <taxon>Mucoromycota</taxon>
        <taxon>Glomeromycotina</taxon>
        <taxon>Glomeromycetes</taxon>
        <taxon>Diversisporales</taxon>
        <taxon>Gigasporaceae</taxon>
        <taxon>Cetraspora</taxon>
    </lineage>
</organism>
<feature type="coiled-coil region" evidence="1">
    <location>
        <begin position="69"/>
        <end position="132"/>
    </location>
</feature>
<keyword evidence="4" id="KW-1185">Reference proteome</keyword>
<keyword evidence="1" id="KW-0175">Coiled coil</keyword>
<evidence type="ECO:0000256" key="1">
    <source>
        <dbReference type="SAM" id="Coils"/>
    </source>
</evidence>